<organism evidence="2 3">
    <name type="scientific">Mycena pura</name>
    <dbReference type="NCBI Taxonomy" id="153505"/>
    <lineage>
        <taxon>Eukaryota</taxon>
        <taxon>Fungi</taxon>
        <taxon>Dikarya</taxon>
        <taxon>Basidiomycota</taxon>
        <taxon>Agaricomycotina</taxon>
        <taxon>Agaricomycetes</taxon>
        <taxon>Agaricomycetidae</taxon>
        <taxon>Agaricales</taxon>
        <taxon>Marasmiineae</taxon>
        <taxon>Mycenaceae</taxon>
        <taxon>Mycena</taxon>
    </lineage>
</organism>
<evidence type="ECO:0000313" key="3">
    <source>
        <dbReference type="Proteomes" id="UP001219525"/>
    </source>
</evidence>
<name>A0AAD6VNE4_9AGAR</name>
<proteinExistence type="predicted"/>
<protein>
    <submittedName>
        <fullName evidence="2">Uncharacterized protein</fullName>
    </submittedName>
</protein>
<gene>
    <name evidence="2" type="ORF">GGX14DRAFT_390872</name>
</gene>
<evidence type="ECO:0000256" key="1">
    <source>
        <dbReference type="SAM" id="MobiDB-lite"/>
    </source>
</evidence>
<feature type="region of interest" description="Disordered" evidence="1">
    <location>
        <begin position="667"/>
        <end position="741"/>
    </location>
</feature>
<accession>A0AAD6VNE4</accession>
<comment type="caution">
    <text evidence="2">The sequence shown here is derived from an EMBL/GenBank/DDBJ whole genome shotgun (WGS) entry which is preliminary data.</text>
</comment>
<evidence type="ECO:0000313" key="2">
    <source>
        <dbReference type="EMBL" id="KAJ7217038.1"/>
    </source>
</evidence>
<feature type="region of interest" description="Disordered" evidence="1">
    <location>
        <begin position="607"/>
        <end position="627"/>
    </location>
</feature>
<feature type="region of interest" description="Disordered" evidence="1">
    <location>
        <begin position="760"/>
        <end position="786"/>
    </location>
</feature>
<feature type="compositionally biased region" description="Basic and acidic residues" evidence="1">
    <location>
        <begin position="859"/>
        <end position="873"/>
    </location>
</feature>
<feature type="compositionally biased region" description="Polar residues" evidence="1">
    <location>
        <begin position="434"/>
        <end position="443"/>
    </location>
</feature>
<sequence>MRVKRSNVDTSAAVPSATFSQSGFQDLGSSSLRFAGDVQIHSFTRVTFTWEVQRSSQLAAKDPRVYNCQDLKLSCTLILDGFYLQLQAEVDIIIPELRVCAICEIKIYAPGAGNLKIGARRGKFYTIFRSVACSDVEIMTRLQICHSRNVPRKKLGQIIQRIRLLRLGGSSVLSLRWLGLGVWPTLLTTAFSNQSFTTASMKRERDGYEGLPEAKKHHTESLCAYCPVCHRRFAGTKNRNRHIGINKCIKDAKRSGLPIPTDLKSLENADRHEELKDSCDRLWGVQRVQSQTPATHPVTGGISAPGVGALSSGSLPHLQSPYPNHATLTAGRNMHSHLPQMPPIPASQPWPPYVAASQAHAMPISQGGAPGLRRFNSEPGAWASTGNVNWGQLPQRPSTSAQMARYHAPAVPPGTYSSPGLQSATPNPQPNPVGLSQSSSCAQPQRMAQGPTRLQQSASFSGHGAFRQPAFSPMQPVQTGGANHGGAGPTYWQQYQAHLQRLPYLSQAGRMPLQSAGRPRQPDHLSVPPISAPYPPNTQVPSDSSHVTAPSARENTIRSEHISSSATPSRSSTPANAPNQTSDPQAHFGAFHRQYQHSSPEGAAAVLETHPAPSPHPHSTPCESSALTSPAVEAAVNLDLEDFSWNVYTPAPRGKLVRLSSQSVLFSQSPSGATQDEGQHEAPQSLSSQSVLTPQPPSGAAQDEGRHAAPQSPQVAGSTPDAAGRSWTAWSPDSDIPAETLVDPATTGEAPIEVPTELDSALGPLASGSQSAPEHSAGGIAEPGEPFNFAETFHKLAAELNEFLDSFADINLVVDKVLAGKPRKPRPESMPADFWESLQSLICEEPAPRQKGASTEKQLGTKDARELEKGEIP</sequence>
<dbReference type="AlphaFoldDB" id="A0AAD6VNE4"/>
<feature type="region of interest" description="Disordered" evidence="1">
    <location>
        <begin position="845"/>
        <end position="873"/>
    </location>
</feature>
<feature type="compositionally biased region" description="Polar residues" evidence="1">
    <location>
        <begin position="415"/>
        <end position="426"/>
    </location>
</feature>
<feature type="compositionally biased region" description="Low complexity" evidence="1">
    <location>
        <begin position="563"/>
        <end position="579"/>
    </location>
</feature>
<feature type="compositionally biased region" description="Polar residues" evidence="1">
    <location>
        <begin position="672"/>
        <end position="693"/>
    </location>
</feature>
<dbReference type="EMBL" id="JARJCW010000014">
    <property type="protein sequence ID" value="KAJ7217038.1"/>
    <property type="molecule type" value="Genomic_DNA"/>
</dbReference>
<feature type="region of interest" description="Disordered" evidence="1">
    <location>
        <begin position="409"/>
        <end position="489"/>
    </location>
</feature>
<feature type="region of interest" description="Disordered" evidence="1">
    <location>
        <begin position="512"/>
        <end position="586"/>
    </location>
</feature>
<reference evidence="2" key="1">
    <citation type="submission" date="2023-03" db="EMBL/GenBank/DDBJ databases">
        <title>Massive genome expansion in bonnet fungi (Mycena s.s.) driven by repeated elements and novel gene families across ecological guilds.</title>
        <authorList>
            <consortium name="Lawrence Berkeley National Laboratory"/>
            <person name="Harder C.B."/>
            <person name="Miyauchi S."/>
            <person name="Viragh M."/>
            <person name="Kuo A."/>
            <person name="Thoen E."/>
            <person name="Andreopoulos B."/>
            <person name="Lu D."/>
            <person name="Skrede I."/>
            <person name="Drula E."/>
            <person name="Henrissat B."/>
            <person name="Morin E."/>
            <person name="Kohler A."/>
            <person name="Barry K."/>
            <person name="LaButti K."/>
            <person name="Morin E."/>
            <person name="Salamov A."/>
            <person name="Lipzen A."/>
            <person name="Mereny Z."/>
            <person name="Hegedus B."/>
            <person name="Baldrian P."/>
            <person name="Stursova M."/>
            <person name="Weitz H."/>
            <person name="Taylor A."/>
            <person name="Grigoriev I.V."/>
            <person name="Nagy L.G."/>
            <person name="Martin F."/>
            <person name="Kauserud H."/>
        </authorList>
    </citation>
    <scope>NUCLEOTIDE SEQUENCE</scope>
    <source>
        <strain evidence="2">9144</strain>
    </source>
</reference>
<keyword evidence="3" id="KW-1185">Reference proteome</keyword>
<dbReference type="Proteomes" id="UP001219525">
    <property type="component" value="Unassembled WGS sequence"/>
</dbReference>
<feature type="compositionally biased region" description="Polar residues" evidence="1">
    <location>
        <begin position="539"/>
        <end position="548"/>
    </location>
</feature>